<keyword evidence="2" id="KW-0521">NADP</keyword>
<dbReference type="PRINTS" id="PR00081">
    <property type="entry name" value="GDHRDH"/>
</dbReference>
<reference evidence="4 5" key="1">
    <citation type="submission" date="2016-09" db="EMBL/GenBank/DDBJ databases">
        <title>Draft Genome Sequence of four Alteromonas macleodii strains isolated from copper coupons and grown long-term at elevated copper levels.</title>
        <authorList>
            <person name="Cusick K."/>
            <person name="Dale J."/>
            <person name="Little B."/>
            <person name="Biffinger J."/>
        </authorList>
    </citation>
    <scope>NUCLEOTIDE SEQUENCE [LARGE SCALE GENOMIC DNA]</scope>
    <source>
        <strain evidence="4 5">KCP01</strain>
    </source>
</reference>
<evidence type="ECO:0000313" key="5">
    <source>
        <dbReference type="Proteomes" id="UP000095392"/>
    </source>
</evidence>
<comment type="similarity">
    <text evidence="1">Belongs to the short-chain dehydrogenases/reductases (SDR) family.</text>
</comment>
<dbReference type="EMBL" id="MIPY01000014">
    <property type="protein sequence ID" value="OES31382.1"/>
    <property type="molecule type" value="Genomic_DNA"/>
</dbReference>
<evidence type="ECO:0000256" key="3">
    <source>
        <dbReference type="ARBA" id="ARBA00023002"/>
    </source>
</evidence>
<protein>
    <submittedName>
        <fullName evidence="4">KR domain protein</fullName>
    </submittedName>
</protein>
<dbReference type="GO" id="GO:0016491">
    <property type="term" value="F:oxidoreductase activity"/>
    <property type="evidence" value="ECO:0007669"/>
    <property type="project" value="UniProtKB-KW"/>
</dbReference>
<dbReference type="InterPro" id="IPR036291">
    <property type="entry name" value="NAD(P)-bd_dom_sf"/>
</dbReference>
<dbReference type="InterPro" id="IPR002347">
    <property type="entry name" value="SDR_fam"/>
</dbReference>
<dbReference type="SUPFAM" id="SSF51735">
    <property type="entry name" value="NAD(P)-binding Rossmann-fold domains"/>
    <property type="match status" value="1"/>
</dbReference>
<dbReference type="AlphaFoldDB" id="A0A1E7DDI9"/>
<comment type="caution">
    <text evidence="4">The sequence shown here is derived from an EMBL/GenBank/DDBJ whole genome shotgun (WGS) entry which is preliminary data.</text>
</comment>
<keyword evidence="3" id="KW-0560">Oxidoreductase</keyword>
<name>A0A1E7DDI9_ALTMA</name>
<dbReference type="Proteomes" id="UP000095392">
    <property type="component" value="Unassembled WGS sequence"/>
</dbReference>
<dbReference type="PANTHER" id="PTHR43639">
    <property type="entry name" value="OXIDOREDUCTASE, SHORT-CHAIN DEHYDROGENASE/REDUCTASE FAMILY (AFU_ORTHOLOGUE AFUA_5G02870)"/>
    <property type="match status" value="1"/>
</dbReference>
<evidence type="ECO:0000256" key="2">
    <source>
        <dbReference type="ARBA" id="ARBA00022857"/>
    </source>
</evidence>
<evidence type="ECO:0000313" key="4">
    <source>
        <dbReference type="EMBL" id="OES31382.1"/>
    </source>
</evidence>
<dbReference type="PRINTS" id="PR00080">
    <property type="entry name" value="SDRFAMILY"/>
</dbReference>
<accession>A0A1E7DDI9</accession>
<keyword evidence="5" id="KW-1185">Reference proteome</keyword>
<organism evidence="4 5">
    <name type="scientific">Alteromonas macleodii</name>
    <name type="common">Pseudoalteromonas macleodii</name>
    <dbReference type="NCBI Taxonomy" id="28108"/>
    <lineage>
        <taxon>Bacteria</taxon>
        <taxon>Pseudomonadati</taxon>
        <taxon>Pseudomonadota</taxon>
        <taxon>Gammaproteobacteria</taxon>
        <taxon>Alteromonadales</taxon>
        <taxon>Alteromonadaceae</taxon>
        <taxon>Alteromonas/Salinimonas group</taxon>
        <taxon>Alteromonas</taxon>
    </lineage>
</organism>
<dbReference type="FunFam" id="3.40.50.720:FF:000374">
    <property type="entry name" value="3-oxoacyl-(Acyl-carrier-protein) reductase"/>
    <property type="match status" value="1"/>
</dbReference>
<dbReference type="Pfam" id="PF13561">
    <property type="entry name" value="adh_short_C2"/>
    <property type="match status" value="1"/>
</dbReference>
<proteinExistence type="inferred from homology"/>
<dbReference type="Gene3D" id="3.40.50.720">
    <property type="entry name" value="NAD(P)-binding Rossmann-like Domain"/>
    <property type="match status" value="1"/>
</dbReference>
<gene>
    <name evidence="4" type="ORF">BFV95_2532</name>
</gene>
<dbReference type="PANTHER" id="PTHR43639:SF1">
    <property type="entry name" value="SHORT-CHAIN DEHYDROGENASE_REDUCTASE FAMILY PROTEIN"/>
    <property type="match status" value="1"/>
</dbReference>
<dbReference type="RefSeq" id="WP_061486076.1">
    <property type="nucleotide sequence ID" value="NZ_CP012202.1"/>
</dbReference>
<evidence type="ECO:0000256" key="1">
    <source>
        <dbReference type="ARBA" id="ARBA00006484"/>
    </source>
</evidence>
<sequence length="251" mass="26506">MAIALITGGSRGLGRAGALALAKKGIDVVITYNTNEAAADEVVKEIQSIGRKACALPLNTAASHYSFPEFLVTLKDVLKNQFGKQAITYLVNNAGVGLNASFTETSIKQFDTLFDMHVKGPYFLTQTLLPVVEDGGAILNVSSGLARFCFPGYSAYGMAKGAIEVMSRYLAAELGARKIRVNTLAPGAIETDFSGGYVRDNSEVNNAIASQTALGRVGQPEDIGGVMAALLSNDSYWINGQRIEASGGMKL</sequence>